<feature type="compositionally biased region" description="Low complexity" evidence="2">
    <location>
        <begin position="128"/>
        <end position="137"/>
    </location>
</feature>
<accession>A0A0C9V931</accession>
<evidence type="ECO:0000313" key="4">
    <source>
        <dbReference type="EMBL" id="KIJ33965.1"/>
    </source>
</evidence>
<evidence type="ECO:0000256" key="2">
    <source>
        <dbReference type="SAM" id="MobiDB-lite"/>
    </source>
</evidence>
<gene>
    <name evidence="4" type="ORF">M422DRAFT_783012</name>
</gene>
<keyword evidence="1" id="KW-0479">Metal-binding</keyword>
<organism evidence="4 5">
    <name type="scientific">Sphaerobolus stellatus (strain SS14)</name>
    <dbReference type="NCBI Taxonomy" id="990650"/>
    <lineage>
        <taxon>Eukaryota</taxon>
        <taxon>Fungi</taxon>
        <taxon>Dikarya</taxon>
        <taxon>Basidiomycota</taxon>
        <taxon>Agaricomycotina</taxon>
        <taxon>Agaricomycetes</taxon>
        <taxon>Phallomycetidae</taxon>
        <taxon>Geastrales</taxon>
        <taxon>Sphaerobolaceae</taxon>
        <taxon>Sphaerobolus</taxon>
    </lineage>
</organism>
<name>A0A0C9V931_SPHS4</name>
<keyword evidence="1" id="KW-0862">Zinc</keyword>
<dbReference type="InterPro" id="IPR007527">
    <property type="entry name" value="Znf_SWIM"/>
</dbReference>
<evidence type="ECO:0000256" key="1">
    <source>
        <dbReference type="PROSITE-ProRule" id="PRU00325"/>
    </source>
</evidence>
<dbReference type="PROSITE" id="PS50966">
    <property type="entry name" value="ZF_SWIM"/>
    <property type="match status" value="1"/>
</dbReference>
<evidence type="ECO:0000313" key="5">
    <source>
        <dbReference type="Proteomes" id="UP000054279"/>
    </source>
</evidence>
<feature type="compositionally biased region" description="Polar residues" evidence="2">
    <location>
        <begin position="77"/>
        <end position="93"/>
    </location>
</feature>
<keyword evidence="1" id="KW-0863">Zinc-finger</keyword>
<feature type="compositionally biased region" description="Low complexity" evidence="2">
    <location>
        <begin position="11"/>
        <end position="24"/>
    </location>
</feature>
<feature type="compositionally biased region" description="Low complexity" evidence="2">
    <location>
        <begin position="41"/>
        <end position="60"/>
    </location>
</feature>
<dbReference type="HOGENOM" id="CLU_767622_0_0_1"/>
<protein>
    <recommendedName>
        <fullName evidence="3">SWIM-type domain-containing protein</fullName>
    </recommendedName>
</protein>
<sequence length="361" mass="39913">MAPITYASDLPPTTFPRRPSSTTSGNTTDVTILSPVPHSNPPSLLSFGSRSPSSEVPVPVHAQGQPPDTLAGVESDPSLTTPLPASLRTSSAIPPSHLHPPRSPPTPSPSPHNTSSKRPSFGSYSDPAAGGTAEAQEAGGIVAESIYPTRTTTEFERPNYIISQFAKSRGAWRKGRPQQLAAWQKDFKHDWVDMSKPDLQRSLEIGLEWQKKPLKTKGRAERLADIESDRARPRGIYHTDLTRWTCSCPAYLISRFLLCKHLVRKANEQLKLESKTSLKFFKQLRRQHYPPFYHIDGIHPGNPVRPLPIPSSPTSHQEEIIDLRDVNINAIITQQIEESEIELGGLSVEKRCRAGVMAKPQ</sequence>
<keyword evidence="5" id="KW-1185">Reference proteome</keyword>
<feature type="compositionally biased region" description="Pro residues" evidence="2">
    <location>
        <begin position="97"/>
        <end position="110"/>
    </location>
</feature>
<reference evidence="4 5" key="1">
    <citation type="submission" date="2014-06" db="EMBL/GenBank/DDBJ databases">
        <title>Evolutionary Origins and Diversification of the Mycorrhizal Mutualists.</title>
        <authorList>
            <consortium name="DOE Joint Genome Institute"/>
            <consortium name="Mycorrhizal Genomics Consortium"/>
            <person name="Kohler A."/>
            <person name="Kuo A."/>
            <person name="Nagy L.G."/>
            <person name="Floudas D."/>
            <person name="Copeland A."/>
            <person name="Barry K.W."/>
            <person name="Cichocki N."/>
            <person name="Veneault-Fourrey C."/>
            <person name="LaButti K."/>
            <person name="Lindquist E.A."/>
            <person name="Lipzen A."/>
            <person name="Lundell T."/>
            <person name="Morin E."/>
            <person name="Murat C."/>
            <person name="Riley R."/>
            <person name="Ohm R."/>
            <person name="Sun H."/>
            <person name="Tunlid A."/>
            <person name="Henrissat B."/>
            <person name="Grigoriev I.V."/>
            <person name="Hibbett D.S."/>
            <person name="Martin F."/>
        </authorList>
    </citation>
    <scope>NUCLEOTIDE SEQUENCE [LARGE SCALE GENOMIC DNA]</scope>
    <source>
        <strain evidence="4 5">SS14</strain>
    </source>
</reference>
<dbReference type="Proteomes" id="UP000054279">
    <property type="component" value="Unassembled WGS sequence"/>
</dbReference>
<dbReference type="AlphaFoldDB" id="A0A0C9V931"/>
<dbReference type="GO" id="GO:0008270">
    <property type="term" value="F:zinc ion binding"/>
    <property type="evidence" value="ECO:0007669"/>
    <property type="project" value="UniProtKB-KW"/>
</dbReference>
<dbReference type="EMBL" id="KN837205">
    <property type="protein sequence ID" value="KIJ33965.1"/>
    <property type="molecule type" value="Genomic_DNA"/>
</dbReference>
<evidence type="ECO:0000259" key="3">
    <source>
        <dbReference type="PROSITE" id="PS50966"/>
    </source>
</evidence>
<feature type="region of interest" description="Disordered" evidence="2">
    <location>
        <begin position="1"/>
        <end position="137"/>
    </location>
</feature>
<proteinExistence type="predicted"/>
<feature type="domain" description="SWIM-type" evidence="3">
    <location>
        <begin position="237"/>
        <end position="270"/>
    </location>
</feature>
<dbReference type="OrthoDB" id="3262412at2759"/>